<feature type="region of interest" description="Disordered" evidence="1">
    <location>
        <begin position="1"/>
        <end position="32"/>
    </location>
</feature>
<evidence type="ECO:0000256" key="1">
    <source>
        <dbReference type="SAM" id="MobiDB-lite"/>
    </source>
</evidence>
<keyword evidence="3" id="KW-1185">Reference proteome</keyword>
<dbReference type="AlphaFoldDB" id="A0A7J5D938"/>
<dbReference type="RefSeq" id="WP_151472381.1">
    <property type="nucleotide sequence ID" value="NZ_WBKG01000028.1"/>
</dbReference>
<sequence>MRRPGSWAASPPGSIDPRSRQGRLQNSELPDHRAWLGLPTDLTAESEADLDDIRRLAEAAARRHA</sequence>
<evidence type="ECO:0000313" key="2">
    <source>
        <dbReference type="EMBL" id="KAB1984208.1"/>
    </source>
</evidence>
<proteinExistence type="predicted"/>
<dbReference type="EMBL" id="WBKG01000028">
    <property type="protein sequence ID" value="KAB1984208.1"/>
    <property type="molecule type" value="Genomic_DNA"/>
</dbReference>
<organism evidence="2 3">
    <name type="scientific">Streptomyces triticiradicis</name>
    <dbReference type="NCBI Taxonomy" id="2651189"/>
    <lineage>
        <taxon>Bacteria</taxon>
        <taxon>Bacillati</taxon>
        <taxon>Actinomycetota</taxon>
        <taxon>Actinomycetes</taxon>
        <taxon>Kitasatosporales</taxon>
        <taxon>Streptomycetaceae</taxon>
        <taxon>Streptomyces</taxon>
    </lineage>
</organism>
<accession>A0A7J5D938</accession>
<evidence type="ECO:0000313" key="3">
    <source>
        <dbReference type="Proteomes" id="UP000442990"/>
    </source>
</evidence>
<dbReference type="Proteomes" id="UP000442990">
    <property type="component" value="Unassembled WGS sequence"/>
</dbReference>
<name>A0A7J5D938_9ACTN</name>
<comment type="caution">
    <text evidence="2">The sequence shown here is derived from an EMBL/GenBank/DDBJ whole genome shotgun (WGS) entry which is preliminary data.</text>
</comment>
<gene>
    <name evidence="2" type="ORF">F8144_28620</name>
</gene>
<protein>
    <submittedName>
        <fullName evidence="2">Uncharacterized protein</fullName>
    </submittedName>
</protein>
<reference evidence="2 3" key="1">
    <citation type="submission" date="2019-09" db="EMBL/GenBank/DDBJ databases">
        <title>Isolation and identification of active actinomycetes.</title>
        <authorList>
            <person name="Yu Z."/>
            <person name="Han C."/>
            <person name="Yu B."/>
        </authorList>
    </citation>
    <scope>NUCLEOTIDE SEQUENCE [LARGE SCALE GENOMIC DNA]</scope>
    <source>
        <strain evidence="2 3">NEAU-H2</strain>
    </source>
</reference>